<dbReference type="GeneTree" id="ENSGT00940000158451"/>
<name>A0A5F9DIS4_RABIT</name>
<protein>
    <submittedName>
        <fullName evidence="2">Ring finger protein 19B</fullName>
    </submittedName>
</protein>
<dbReference type="Ensembl" id="ENSOCUT00000049437.1">
    <property type="protein sequence ID" value="ENSOCUP00000045675.1"/>
    <property type="gene ID" value="ENSOCUG00000013695.3"/>
</dbReference>
<organism evidence="2 3">
    <name type="scientific">Oryctolagus cuniculus</name>
    <name type="common">Rabbit</name>
    <dbReference type="NCBI Taxonomy" id="9986"/>
    <lineage>
        <taxon>Eukaryota</taxon>
        <taxon>Metazoa</taxon>
        <taxon>Chordata</taxon>
        <taxon>Craniata</taxon>
        <taxon>Vertebrata</taxon>
        <taxon>Euteleostomi</taxon>
        <taxon>Mammalia</taxon>
        <taxon>Eutheria</taxon>
        <taxon>Euarchontoglires</taxon>
        <taxon>Glires</taxon>
        <taxon>Lagomorpha</taxon>
        <taxon>Leporidae</taxon>
        <taxon>Oryctolagus</taxon>
    </lineage>
</organism>
<dbReference type="Proteomes" id="UP000001811">
    <property type="component" value="Unplaced"/>
</dbReference>
<reference evidence="2" key="2">
    <citation type="submission" date="2025-08" db="UniProtKB">
        <authorList>
            <consortium name="Ensembl"/>
        </authorList>
    </citation>
    <scope>IDENTIFICATION</scope>
    <source>
        <strain evidence="2">Thorbecke</strain>
    </source>
</reference>
<dbReference type="AlphaFoldDB" id="A0A5F9DIS4"/>
<feature type="compositionally biased region" description="Pro residues" evidence="1">
    <location>
        <begin position="162"/>
        <end position="171"/>
    </location>
</feature>
<accession>A0A5F9DIS4</accession>
<evidence type="ECO:0000313" key="3">
    <source>
        <dbReference type="Proteomes" id="UP000001811"/>
    </source>
</evidence>
<keyword evidence="3" id="KW-1185">Reference proteome</keyword>
<feature type="region of interest" description="Disordered" evidence="1">
    <location>
        <begin position="155"/>
        <end position="195"/>
    </location>
</feature>
<dbReference type="Bgee" id="ENSOCUG00000013695">
    <property type="expression patterns" value="Expressed in testis and 16 other cell types or tissues"/>
</dbReference>
<sequence length="195" mass="20905">MQGPYSETASFAALSGGTLSGGILSSGKGKYSRLEVQADVQKEIFPKDTASLGAISDNASTRAMAGSIISSYNPQDRECNNMEIQVDIEAKPSHYQLVAVVAAVKRTPPANTKTVNRKTAWPADLETSAWPSPRASAVTWRAQMHSPMMCQTSPQMSVALPAPRPQPAPRPPEPKVHQAQVPIGTSLPQLRDRLS</sequence>
<reference evidence="2" key="3">
    <citation type="submission" date="2025-09" db="UniProtKB">
        <authorList>
            <consortium name="Ensembl"/>
        </authorList>
    </citation>
    <scope>IDENTIFICATION</scope>
    <source>
        <strain evidence="2">Thorbecke</strain>
    </source>
</reference>
<evidence type="ECO:0000313" key="2">
    <source>
        <dbReference type="Ensembl" id="ENSOCUP00000045675.1"/>
    </source>
</evidence>
<gene>
    <name evidence="2" type="primary">RNF19B</name>
</gene>
<evidence type="ECO:0000256" key="1">
    <source>
        <dbReference type="SAM" id="MobiDB-lite"/>
    </source>
</evidence>
<reference evidence="2 3" key="1">
    <citation type="journal article" date="2011" name="Nature">
        <title>A high-resolution map of human evolutionary constraint using 29 mammals.</title>
        <authorList>
            <person name="Lindblad-Toh K."/>
            <person name="Garber M."/>
            <person name="Zuk O."/>
            <person name="Lin M.F."/>
            <person name="Parker B.J."/>
            <person name="Washietl S."/>
            <person name="Kheradpour P."/>
            <person name="Ernst J."/>
            <person name="Jordan G."/>
            <person name="Mauceli E."/>
            <person name="Ward L.D."/>
            <person name="Lowe C.B."/>
            <person name="Holloway A.K."/>
            <person name="Clamp M."/>
            <person name="Gnerre S."/>
            <person name="Alfoldi J."/>
            <person name="Beal K."/>
            <person name="Chang J."/>
            <person name="Clawson H."/>
            <person name="Cuff J."/>
            <person name="Di Palma F."/>
            <person name="Fitzgerald S."/>
            <person name="Flicek P."/>
            <person name="Guttman M."/>
            <person name="Hubisz M.J."/>
            <person name="Jaffe D.B."/>
            <person name="Jungreis I."/>
            <person name="Kent W.J."/>
            <person name="Kostka D."/>
            <person name="Lara M."/>
            <person name="Martins A.L."/>
            <person name="Massingham T."/>
            <person name="Moltke I."/>
            <person name="Raney B.J."/>
            <person name="Rasmussen M.D."/>
            <person name="Robinson J."/>
            <person name="Stark A."/>
            <person name="Vilella A.J."/>
            <person name="Wen J."/>
            <person name="Xie X."/>
            <person name="Zody M.C."/>
            <person name="Baldwin J."/>
            <person name="Bloom T."/>
            <person name="Chin C.W."/>
            <person name="Heiman D."/>
            <person name="Nicol R."/>
            <person name="Nusbaum C."/>
            <person name="Young S."/>
            <person name="Wilkinson J."/>
            <person name="Worley K.C."/>
            <person name="Kovar C.L."/>
            <person name="Muzny D.M."/>
            <person name="Gibbs R.A."/>
            <person name="Cree A."/>
            <person name="Dihn H.H."/>
            <person name="Fowler G."/>
            <person name="Jhangiani S."/>
            <person name="Joshi V."/>
            <person name="Lee S."/>
            <person name="Lewis L.R."/>
            <person name="Nazareth L.V."/>
            <person name="Okwuonu G."/>
            <person name="Santibanez J."/>
            <person name="Warren W.C."/>
            <person name="Mardis E.R."/>
            <person name="Weinstock G.M."/>
            <person name="Wilson R.K."/>
            <person name="Delehaunty K."/>
            <person name="Dooling D."/>
            <person name="Fronik C."/>
            <person name="Fulton L."/>
            <person name="Fulton B."/>
            <person name="Graves T."/>
            <person name="Minx P."/>
            <person name="Sodergren E."/>
            <person name="Birney E."/>
            <person name="Margulies E.H."/>
            <person name="Herrero J."/>
            <person name="Green E.D."/>
            <person name="Haussler D."/>
            <person name="Siepel A."/>
            <person name="Goldman N."/>
            <person name="Pollard K.S."/>
            <person name="Pedersen J.S."/>
            <person name="Lander E.S."/>
            <person name="Kellis M."/>
        </authorList>
    </citation>
    <scope>NUCLEOTIDE SEQUENCE [LARGE SCALE GENOMIC DNA]</scope>
    <source>
        <strain evidence="3">Thorbecke</strain>
    </source>
</reference>
<proteinExistence type="predicted"/>